<name>K5WYS2_PHACS</name>
<dbReference type="STRING" id="650164.K5WYS2"/>
<dbReference type="FunFam" id="3.40.605.10:FF:000026">
    <property type="entry name" value="Aldehyde dehydrogenase, putative"/>
    <property type="match status" value="1"/>
</dbReference>
<evidence type="ECO:0000256" key="1">
    <source>
        <dbReference type="ARBA" id="ARBA00009986"/>
    </source>
</evidence>
<dbReference type="InterPro" id="IPR016162">
    <property type="entry name" value="Ald_DH_N"/>
</dbReference>
<dbReference type="HOGENOM" id="CLU_005391_0_1_1"/>
<keyword evidence="2" id="KW-0560">Oxidoreductase</keyword>
<protein>
    <recommendedName>
        <fullName evidence="3">Aldehyde dehydrogenase domain-containing protein</fullName>
    </recommendedName>
</protein>
<dbReference type="EMBL" id="JH930472">
    <property type="protein sequence ID" value="EKM55657.1"/>
    <property type="molecule type" value="Genomic_DNA"/>
</dbReference>
<dbReference type="InterPro" id="IPR015590">
    <property type="entry name" value="Aldehyde_DH_dom"/>
</dbReference>
<dbReference type="OrthoDB" id="310895at2759"/>
<organism evidence="4 5">
    <name type="scientific">Phanerochaete carnosa (strain HHB-10118-sp)</name>
    <name type="common">White-rot fungus</name>
    <name type="synonym">Peniophora carnosa</name>
    <dbReference type="NCBI Taxonomy" id="650164"/>
    <lineage>
        <taxon>Eukaryota</taxon>
        <taxon>Fungi</taxon>
        <taxon>Dikarya</taxon>
        <taxon>Basidiomycota</taxon>
        <taxon>Agaricomycotina</taxon>
        <taxon>Agaricomycetes</taxon>
        <taxon>Polyporales</taxon>
        <taxon>Phanerochaetaceae</taxon>
        <taxon>Phanerochaete</taxon>
    </lineage>
</organism>
<accession>K5WYS2</accession>
<dbReference type="InterPro" id="IPR016161">
    <property type="entry name" value="Ald_DH/histidinol_DH"/>
</dbReference>
<dbReference type="KEGG" id="pco:PHACADRAFT_144310"/>
<dbReference type="FunFam" id="3.40.605.10:FF:000007">
    <property type="entry name" value="NAD/NADP-dependent betaine aldehyde dehydrogenase"/>
    <property type="match status" value="1"/>
</dbReference>
<dbReference type="Gene3D" id="3.40.309.10">
    <property type="entry name" value="Aldehyde Dehydrogenase, Chain A, domain 2"/>
    <property type="match status" value="1"/>
</dbReference>
<dbReference type="Pfam" id="PF00171">
    <property type="entry name" value="Aldedh"/>
    <property type="match status" value="1"/>
</dbReference>
<dbReference type="InParanoid" id="K5WYS2"/>
<dbReference type="AlphaFoldDB" id="K5WYS2"/>
<evidence type="ECO:0000313" key="4">
    <source>
        <dbReference type="EMBL" id="EKM55657.1"/>
    </source>
</evidence>
<evidence type="ECO:0000256" key="2">
    <source>
        <dbReference type="ARBA" id="ARBA00023002"/>
    </source>
</evidence>
<feature type="domain" description="Aldehyde dehydrogenase" evidence="3">
    <location>
        <begin position="34"/>
        <end position="492"/>
    </location>
</feature>
<evidence type="ECO:0000259" key="3">
    <source>
        <dbReference type="Pfam" id="PF00171"/>
    </source>
</evidence>
<dbReference type="InterPro" id="IPR016163">
    <property type="entry name" value="Ald_DH_C"/>
</dbReference>
<dbReference type="GO" id="GO:0004030">
    <property type="term" value="F:aldehyde dehydrogenase [NAD(P)+] activity"/>
    <property type="evidence" value="ECO:0007669"/>
    <property type="project" value="UniProtKB-ARBA"/>
</dbReference>
<keyword evidence="5" id="KW-1185">Reference proteome</keyword>
<sequence>MTIHTQQFDNSLFNGSVSVNTNLFIDGEFVDPLERHDIEVTDPTTGRVITTIAAGGKKDIDRAVEAAQKAAQTTWGKNVSGTQRSHLLFKLGELMEKHSDELAALEALDSGKQYVNIKTMDLANAINTVKYYAGWADKLGGKTIETDPTKFVYTIHEPIGVVGGIIPWNFPLMTASWKLGPALATGNCVVLKPSEVTPLAALKLAELIQEAGFPPGVVNVVPGLGSVAGQALAEHLDVGKVSFTGSTLTGRKIMQSSGNSNLKRITLELGGKTPNIIFDDADIEQAVRWTFAGFTFHAGQMCTAGTRIYIQEGVYDKVMEQLVAAAKASANPGTGFDLTPQLDPVVSQTQLDRVLGYISSGKDQGAKIAVGGGRLGKEGYFIEPTLFTDVKPDMKIVKEEIFGPVGVVIKFKTEEEVLRAATDSTYGLSACIYTKDVDRVARFVSALETGNVYVNVVSMPDYRVPTGGYKQSGFGKDLGEYALEGYTNVKAVTINHGQKL</sequence>
<dbReference type="Proteomes" id="UP000008370">
    <property type="component" value="Unassembled WGS sequence"/>
</dbReference>
<dbReference type="GeneID" id="18908619"/>
<evidence type="ECO:0000313" key="5">
    <source>
        <dbReference type="Proteomes" id="UP000008370"/>
    </source>
</evidence>
<dbReference type="PANTHER" id="PTHR11699">
    <property type="entry name" value="ALDEHYDE DEHYDROGENASE-RELATED"/>
    <property type="match status" value="1"/>
</dbReference>
<dbReference type="Gene3D" id="3.40.605.10">
    <property type="entry name" value="Aldehyde Dehydrogenase, Chain A, domain 1"/>
    <property type="match status" value="1"/>
</dbReference>
<dbReference type="SUPFAM" id="SSF53720">
    <property type="entry name" value="ALDH-like"/>
    <property type="match status" value="1"/>
</dbReference>
<proteinExistence type="inferred from homology"/>
<reference evidence="4 5" key="1">
    <citation type="journal article" date="2012" name="BMC Genomics">
        <title>Comparative genomics of the white-rot fungi, Phanerochaete carnosa and P. chrysosporium, to elucidate the genetic basis of the distinct wood types they colonize.</title>
        <authorList>
            <person name="Suzuki H."/>
            <person name="MacDonald J."/>
            <person name="Syed K."/>
            <person name="Salamov A."/>
            <person name="Hori C."/>
            <person name="Aerts A."/>
            <person name="Henrissat B."/>
            <person name="Wiebenga A."/>
            <person name="vanKuyk P.A."/>
            <person name="Barry K."/>
            <person name="Lindquist E."/>
            <person name="LaButti K."/>
            <person name="Lapidus A."/>
            <person name="Lucas S."/>
            <person name="Coutinho P."/>
            <person name="Gong Y."/>
            <person name="Samejima M."/>
            <person name="Mahadevan R."/>
            <person name="Abou-Zaid M."/>
            <person name="de Vries R.P."/>
            <person name="Igarashi K."/>
            <person name="Yadav J.S."/>
            <person name="Grigoriev I.V."/>
            <person name="Master E.R."/>
        </authorList>
    </citation>
    <scope>NUCLEOTIDE SEQUENCE [LARGE SCALE GENOMIC DNA]</scope>
    <source>
        <strain evidence="4 5">HHB-10118-sp</strain>
    </source>
</reference>
<dbReference type="RefSeq" id="XP_007395977.1">
    <property type="nucleotide sequence ID" value="XM_007395915.1"/>
</dbReference>
<comment type="similarity">
    <text evidence="1">Belongs to the aldehyde dehydrogenase family.</text>
</comment>
<gene>
    <name evidence="4" type="ORF">PHACADRAFT_144310</name>
</gene>
<dbReference type="FunFam" id="3.40.309.10:FF:000012">
    <property type="entry name" value="Betaine aldehyde dehydrogenase"/>
    <property type="match status" value="1"/>
</dbReference>